<proteinExistence type="predicted"/>
<dbReference type="OrthoDB" id="10583458at2759"/>
<feature type="signal peptide" evidence="2">
    <location>
        <begin position="1"/>
        <end position="22"/>
    </location>
</feature>
<sequence>MNTVMTTRSKVLCLSMISIVGARSVELIPLEELYAAPATSSVTCSIAATNLRLDYESFAIAANLFCERPFAFEDTNEISAEINNDTVLRIEKPEGIAANVTTAACQDGLFHAWAICEQKGGSVVDLRTGVTYSISAGSSSSESTAAAATAAFSTTKDSPHQVSIHSTDLRKRDGSGKRRTLAVRENTGPWASTDCFTDGEMHYTLPSFQTSVNAFCASANGDFVQDADQSTTEYLYCYNNAMVVSLRVSPTRQAVQTDR</sequence>
<protein>
    <recommendedName>
        <fullName evidence="5">AA1-like domain-containing protein</fullName>
    </recommendedName>
</protein>
<organism evidence="3 4">
    <name type="scientific">Teratosphaeria nubilosa</name>
    <dbReference type="NCBI Taxonomy" id="161662"/>
    <lineage>
        <taxon>Eukaryota</taxon>
        <taxon>Fungi</taxon>
        <taxon>Dikarya</taxon>
        <taxon>Ascomycota</taxon>
        <taxon>Pezizomycotina</taxon>
        <taxon>Dothideomycetes</taxon>
        <taxon>Dothideomycetidae</taxon>
        <taxon>Mycosphaerellales</taxon>
        <taxon>Teratosphaeriaceae</taxon>
        <taxon>Teratosphaeria</taxon>
    </lineage>
</organism>
<dbReference type="Proteomes" id="UP000799436">
    <property type="component" value="Unassembled WGS sequence"/>
</dbReference>
<keyword evidence="2" id="KW-0732">Signal</keyword>
<keyword evidence="4" id="KW-1185">Reference proteome</keyword>
<dbReference type="EMBL" id="ML995815">
    <property type="protein sequence ID" value="KAF2772277.1"/>
    <property type="molecule type" value="Genomic_DNA"/>
</dbReference>
<accession>A0A6G1LHA9</accession>
<feature type="region of interest" description="Disordered" evidence="1">
    <location>
        <begin position="157"/>
        <end position="178"/>
    </location>
</feature>
<reference evidence="3" key="1">
    <citation type="journal article" date="2020" name="Stud. Mycol.">
        <title>101 Dothideomycetes genomes: a test case for predicting lifestyles and emergence of pathogens.</title>
        <authorList>
            <person name="Haridas S."/>
            <person name="Albert R."/>
            <person name="Binder M."/>
            <person name="Bloem J."/>
            <person name="Labutti K."/>
            <person name="Salamov A."/>
            <person name="Andreopoulos B."/>
            <person name="Baker S."/>
            <person name="Barry K."/>
            <person name="Bills G."/>
            <person name="Bluhm B."/>
            <person name="Cannon C."/>
            <person name="Castanera R."/>
            <person name="Culley D."/>
            <person name="Daum C."/>
            <person name="Ezra D."/>
            <person name="Gonzalez J."/>
            <person name="Henrissat B."/>
            <person name="Kuo A."/>
            <person name="Liang C."/>
            <person name="Lipzen A."/>
            <person name="Lutzoni F."/>
            <person name="Magnuson J."/>
            <person name="Mondo S."/>
            <person name="Nolan M."/>
            <person name="Ohm R."/>
            <person name="Pangilinan J."/>
            <person name="Park H.-J."/>
            <person name="Ramirez L."/>
            <person name="Alfaro M."/>
            <person name="Sun H."/>
            <person name="Tritt A."/>
            <person name="Yoshinaga Y."/>
            <person name="Zwiers L.-H."/>
            <person name="Turgeon B."/>
            <person name="Goodwin S."/>
            <person name="Spatafora J."/>
            <person name="Crous P."/>
            <person name="Grigoriev I."/>
        </authorList>
    </citation>
    <scope>NUCLEOTIDE SEQUENCE</scope>
    <source>
        <strain evidence="3">CBS 116005</strain>
    </source>
</reference>
<feature type="compositionally biased region" description="Basic and acidic residues" evidence="1">
    <location>
        <begin position="167"/>
        <end position="176"/>
    </location>
</feature>
<evidence type="ECO:0000313" key="3">
    <source>
        <dbReference type="EMBL" id="KAF2772277.1"/>
    </source>
</evidence>
<name>A0A6G1LHA9_9PEZI</name>
<evidence type="ECO:0008006" key="5">
    <source>
        <dbReference type="Google" id="ProtNLM"/>
    </source>
</evidence>
<evidence type="ECO:0000256" key="1">
    <source>
        <dbReference type="SAM" id="MobiDB-lite"/>
    </source>
</evidence>
<feature type="chain" id="PRO_5026358386" description="AA1-like domain-containing protein" evidence="2">
    <location>
        <begin position="23"/>
        <end position="259"/>
    </location>
</feature>
<dbReference type="AlphaFoldDB" id="A0A6G1LHA9"/>
<evidence type="ECO:0000256" key="2">
    <source>
        <dbReference type="SAM" id="SignalP"/>
    </source>
</evidence>
<evidence type="ECO:0000313" key="4">
    <source>
        <dbReference type="Proteomes" id="UP000799436"/>
    </source>
</evidence>
<gene>
    <name evidence="3" type="ORF">EJ03DRAFT_200790</name>
</gene>